<dbReference type="Proteomes" id="UP000528964">
    <property type="component" value="Unassembled WGS sequence"/>
</dbReference>
<dbReference type="Pfam" id="PF00293">
    <property type="entry name" value="NUDIX"/>
    <property type="match status" value="1"/>
</dbReference>
<accession>A0A7W6CZB1</accession>
<keyword evidence="4" id="KW-0378">Hydrolase</keyword>
<sequence length="215" mass="23928">MSGVSAVAEQSLFGLDDIRRRASLRLLPEPPDPDDPETVVTGESELLPAHVTPRAAAVLVGVVARPQPQLLFTQRAQGLPVHAGQISFPGGKREPEDRSPLDTALREAEEEIGLDRALVRPLGYLDLYVTNSGFGIVGVVAEIDPLYRLTLDPGEVDDAFEAPFDFLMSEENHSVEMREWRGGFRRIHHMPWQERHIWGVTAGLLRNLYERLYGS</sequence>
<protein>
    <submittedName>
        <fullName evidence="8">8-oxo-dGTP pyrophosphatase MutT (NUDIX family)</fullName>
    </submittedName>
</protein>
<dbReference type="InterPro" id="IPR045121">
    <property type="entry name" value="CoAse"/>
</dbReference>
<dbReference type="CDD" id="cd03426">
    <property type="entry name" value="NUDIX_CoAse_Nudt7"/>
    <property type="match status" value="1"/>
</dbReference>
<evidence type="ECO:0000256" key="3">
    <source>
        <dbReference type="ARBA" id="ARBA00022723"/>
    </source>
</evidence>
<evidence type="ECO:0000256" key="1">
    <source>
        <dbReference type="ARBA" id="ARBA00001936"/>
    </source>
</evidence>
<evidence type="ECO:0000256" key="2">
    <source>
        <dbReference type="ARBA" id="ARBA00001946"/>
    </source>
</evidence>
<evidence type="ECO:0000256" key="6">
    <source>
        <dbReference type="ARBA" id="ARBA00023211"/>
    </source>
</evidence>
<evidence type="ECO:0000313" key="8">
    <source>
        <dbReference type="EMBL" id="MBB3971535.1"/>
    </source>
</evidence>
<dbReference type="Gene3D" id="3.90.79.10">
    <property type="entry name" value="Nucleoside Triphosphate Pyrophosphohydrolase"/>
    <property type="match status" value="1"/>
</dbReference>
<comment type="cofactor">
    <cofactor evidence="1">
        <name>Mn(2+)</name>
        <dbReference type="ChEBI" id="CHEBI:29035"/>
    </cofactor>
</comment>
<dbReference type="EMBL" id="JACIDR010000001">
    <property type="protein sequence ID" value="MBB3971535.1"/>
    <property type="molecule type" value="Genomic_DNA"/>
</dbReference>
<name>A0A7W6CZB1_9HYPH</name>
<evidence type="ECO:0000256" key="4">
    <source>
        <dbReference type="ARBA" id="ARBA00022801"/>
    </source>
</evidence>
<dbReference type="PANTHER" id="PTHR12992:SF11">
    <property type="entry name" value="MITOCHONDRIAL COENZYME A DIPHOSPHATASE NUDT8"/>
    <property type="match status" value="1"/>
</dbReference>
<dbReference type="AlphaFoldDB" id="A0A7W6CZB1"/>
<evidence type="ECO:0000256" key="5">
    <source>
        <dbReference type="ARBA" id="ARBA00022842"/>
    </source>
</evidence>
<reference evidence="8 9" key="1">
    <citation type="submission" date="2020-08" db="EMBL/GenBank/DDBJ databases">
        <title>Genomic Encyclopedia of Type Strains, Phase IV (KMG-IV): sequencing the most valuable type-strain genomes for metagenomic binning, comparative biology and taxonomic classification.</title>
        <authorList>
            <person name="Goeker M."/>
        </authorList>
    </citation>
    <scope>NUCLEOTIDE SEQUENCE [LARGE SCALE GENOMIC DNA]</scope>
    <source>
        <strain evidence="8 9">DSM 25481</strain>
    </source>
</reference>
<keyword evidence="6" id="KW-0464">Manganese</keyword>
<dbReference type="PROSITE" id="PS51462">
    <property type="entry name" value="NUDIX"/>
    <property type="match status" value="1"/>
</dbReference>
<comment type="caution">
    <text evidence="8">The sequence shown here is derived from an EMBL/GenBank/DDBJ whole genome shotgun (WGS) entry which is preliminary data.</text>
</comment>
<organism evidence="8 9">
    <name type="scientific">Hansschlegelia beijingensis</name>
    <dbReference type="NCBI Taxonomy" id="1133344"/>
    <lineage>
        <taxon>Bacteria</taxon>
        <taxon>Pseudomonadati</taxon>
        <taxon>Pseudomonadota</taxon>
        <taxon>Alphaproteobacteria</taxon>
        <taxon>Hyphomicrobiales</taxon>
        <taxon>Methylopilaceae</taxon>
        <taxon>Hansschlegelia</taxon>
    </lineage>
</organism>
<dbReference type="InterPro" id="IPR015797">
    <property type="entry name" value="NUDIX_hydrolase-like_dom_sf"/>
</dbReference>
<gene>
    <name evidence="8" type="ORF">GGR24_000168</name>
</gene>
<dbReference type="PANTHER" id="PTHR12992">
    <property type="entry name" value="NUDIX HYDROLASE"/>
    <property type="match status" value="1"/>
</dbReference>
<dbReference type="GO" id="GO:0010945">
    <property type="term" value="F:coenzyme A diphosphatase activity"/>
    <property type="evidence" value="ECO:0007669"/>
    <property type="project" value="InterPro"/>
</dbReference>
<comment type="cofactor">
    <cofactor evidence="2">
        <name>Mg(2+)</name>
        <dbReference type="ChEBI" id="CHEBI:18420"/>
    </cofactor>
</comment>
<keyword evidence="3" id="KW-0479">Metal-binding</keyword>
<evidence type="ECO:0000313" key="9">
    <source>
        <dbReference type="Proteomes" id="UP000528964"/>
    </source>
</evidence>
<dbReference type="GO" id="GO:0046872">
    <property type="term" value="F:metal ion binding"/>
    <property type="evidence" value="ECO:0007669"/>
    <property type="project" value="UniProtKB-KW"/>
</dbReference>
<dbReference type="InterPro" id="IPR000086">
    <property type="entry name" value="NUDIX_hydrolase_dom"/>
</dbReference>
<evidence type="ECO:0000259" key="7">
    <source>
        <dbReference type="PROSITE" id="PS51462"/>
    </source>
</evidence>
<dbReference type="RefSeq" id="WP_183393407.1">
    <property type="nucleotide sequence ID" value="NZ_JACIDR010000001.1"/>
</dbReference>
<keyword evidence="9" id="KW-1185">Reference proteome</keyword>
<keyword evidence="5" id="KW-0460">Magnesium</keyword>
<proteinExistence type="predicted"/>
<dbReference type="SUPFAM" id="SSF55811">
    <property type="entry name" value="Nudix"/>
    <property type="match status" value="1"/>
</dbReference>
<feature type="domain" description="Nudix hydrolase" evidence="7">
    <location>
        <begin position="53"/>
        <end position="185"/>
    </location>
</feature>